<accession>A0A8J2IWG4</accession>
<comment type="caution">
    <text evidence="2">The sequence shown here is derived from an EMBL/GenBank/DDBJ whole genome shotgun (WGS) entry which is preliminary data.</text>
</comment>
<name>A0A8J2IWG4_FUSEQ</name>
<proteinExistence type="predicted"/>
<protein>
    <submittedName>
        <fullName evidence="2">Uncharacterized protein</fullName>
    </submittedName>
</protein>
<feature type="compositionally biased region" description="Low complexity" evidence="1">
    <location>
        <begin position="331"/>
        <end position="342"/>
    </location>
</feature>
<feature type="region of interest" description="Disordered" evidence="1">
    <location>
        <begin position="1"/>
        <end position="228"/>
    </location>
</feature>
<feature type="region of interest" description="Disordered" evidence="1">
    <location>
        <begin position="752"/>
        <end position="774"/>
    </location>
</feature>
<evidence type="ECO:0000313" key="2">
    <source>
        <dbReference type="EMBL" id="CAG7561497.1"/>
    </source>
</evidence>
<evidence type="ECO:0000256" key="1">
    <source>
        <dbReference type="SAM" id="MobiDB-lite"/>
    </source>
</evidence>
<dbReference type="EMBL" id="CAJSTJ010000140">
    <property type="protein sequence ID" value="CAG7561497.1"/>
    <property type="molecule type" value="Genomic_DNA"/>
</dbReference>
<feature type="compositionally biased region" description="Basic and acidic residues" evidence="1">
    <location>
        <begin position="756"/>
        <end position="774"/>
    </location>
</feature>
<feature type="compositionally biased region" description="Polar residues" evidence="1">
    <location>
        <begin position="89"/>
        <end position="98"/>
    </location>
</feature>
<feature type="compositionally biased region" description="Acidic residues" evidence="1">
    <location>
        <begin position="104"/>
        <end position="116"/>
    </location>
</feature>
<feature type="region of interest" description="Disordered" evidence="1">
    <location>
        <begin position="476"/>
        <end position="512"/>
    </location>
</feature>
<sequence length="774" mass="85824">MNPCAPTFVPILEEGFSSGEDSSLPPSRDPKLPGRGDSPKPHRSKELPSITVDSDQYDSMFPALQGVQVDGRKIRSPRLVKQRDKKTNQLKLTGSQVRRSALGGEDETAVEYEESEDQKAEDDKESESGDTSSEEVEYLKPTVYTPRKSLEYLRPTVYTPPTSSQEGHRRSGIGRRTARSAARNRSKSPRLAWRPPTPHPEGKPRGSKSRRSPTPTAHTNGMARYPSPAAYPPPPYNHYYPGHHVQIPPQHVEYGPFIVQPMPQLMAPPVVSYASWSIPSLPWSGPGAQPTETGYPSGFEYHNERPYGAILASYSGTVYGPHSPQTYLRPQPQVHQQLQQSQAGTERDAHLQPLSPPSTETDDTTHSSHSKPSKSRHRQKKSISSSGLASGGTAIVTPLKTQVEKIKRESRMMSVPAGKDRRLLGVVCTDDTKRDQIGEELREVAEHTKATGFIPTRQVKSAQDSPSALRAAKINIKRESQPQTREKSQETDQKLVKPPENAPKGPSSLRALPQSFSATVKKALNLTKSDSGAWSQSKSWTSFATKERQAFQKMMANLRYMSADQSPFVPQSPAELTAFKAALAESKTKKLGQEVQQRLAETNAKAVKGSNKNEPVMEVLGGKKFEDHLSPVFAVANCFNKAQVRPPYRADWPSLAELKEEGDKRANRQGRCLPLPRMNFVASRFFDAIDEAYNSDGSIRWDRKAVQVGLRYVCPIVGEEHSMTPSTELHTDEAPSFLACLLHYIDAVEDETKEVEEEKKAGKERGVEKKETAK</sequence>
<feature type="compositionally biased region" description="Basic residues" evidence="1">
    <location>
        <begin position="368"/>
        <end position="381"/>
    </location>
</feature>
<feature type="region of interest" description="Disordered" evidence="1">
    <location>
        <begin position="321"/>
        <end position="396"/>
    </location>
</feature>
<feature type="compositionally biased region" description="Basic residues" evidence="1">
    <location>
        <begin position="170"/>
        <end position="188"/>
    </location>
</feature>
<feature type="compositionally biased region" description="Basic and acidic residues" evidence="1">
    <location>
        <begin position="28"/>
        <end position="46"/>
    </location>
</feature>
<evidence type="ECO:0000313" key="3">
    <source>
        <dbReference type="Proteomes" id="UP000693738"/>
    </source>
</evidence>
<gene>
    <name evidence="2" type="ORF">FEQUK3_LOCUS7237</name>
</gene>
<dbReference type="AlphaFoldDB" id="A0A8J2IWG4"/>
<organism evidence="2 3">
    <name type="scientific">Fusarium equiseti</name>
    <name type="common">Fusarium scirpi</name>
    <dbReference type="NCBI Taxonomy" id="61235"/>
    <lineage>
        <taxon>Eukaryota</taxon>
        <taxon>Fungi</taxon>
        <taxon>Dikarya</taxon>
        <taxon>Ascomycota</taxon>
        <taxon>Pezizomycotina</taxon>
        <taxon>Sordariomycetes</taxon>
        <taxon>Hypocreomycetidae</taxon>
        <taxon>Hypocreales</taxon>
        <taxon>Nectriaceae</taxon>
        <taxon>Fusarium</taxon>
        <taxon>Fusarium incarnatum-equiseti species complex</taxon>
    </lineage>
</organism>
<reference evidence="2" key="1">
    <citation type="submission" date="2021-05" db="EMBL/GenBank/DDBJ databases">
        <authorList>
            <person name="Khan N."/>
        </authorList>
    </citation>
    <scope>NUCLEOTIDE SEQUENCE</scope>
</reference>
<feature type="compositionally biased region" description="Basic and acidic residues" evidence="1">
    <location>
        <begin position="476"/>
        <end position="497"/>
    </location>
</feature>
<dbReference type="Proteomes" id="UP000693738">
    <property type="component" value="Unassembled WGS sequence"/>
</dbReference>